<dbReference type="FunFam" id="3.40.50.10190:FF:000011">
    <property type="entry name" value="DNA repair protein REV1"/>
    <property type="match status" value="1"/>
</dbReference>
<dbReference type="PANTHER" id="PTHR45990">
    <property type="entry name" value="DNA REPAIR PROTEIN REV1"/>
    <property type="match status" value="1"/>
</dbReference>
<dbReference type="InterPro" id="IPR038401">
    <property type="entry name" value="Rev1_C_sf"/>
</dbReference>
<dbReference type="STRING" id="154538.A0A1M2VF67"/>
<dbReference type="PROSITE" id="PS50173">
    <property type="entry name" value="UMUC"/>
    <property type="match status" value="1"/>
</dbReference>
<evidence type="ECO:0000256" key="5">
    <source>
        <dbReference type="ARBA" id="ARBA00022634"/>
    </source>
</evidence>
<evidence type="ECO:0000256" key="6">
    <source>
        <dbReference type="ARBA" id="ARBA00022679"/>
    </source>
</evidence>
<comment type="subcellular location">
    <subcellularLocation>
        <location evidence="2">Nucleus</location>
    </subcellularLocation>
</comment>
<dbReference type="Proteomes" id="UP000184267">
    <property type="component" value="Unassembled WGS sequence"/>
</dbReference>
<evidence type="ECO:0000256" key="13">
    <source>
        <dbReference type="ARBA" id="ARBA00023242"/>
    </source>
</evidence>
<dbReference type="FunFam" id="3.30.1490.100:FF:000001">
    <property type="entry name" value="DNA repair protein REV1"/>
    <property type="match status" value="1"/>
</dbReference>
<dbReference type="GO" id="GO:0017125">
    <property type="term" value="F:deoxycytidyl transferase activity"/>
    <property type="evidence" value="ECO:0007669"/>
    <property type="project" value="TreeGrafter"/>
</dbReference>
<dbReference type="InterPro" id="IPR031991">
    <property type="entry name" value="Rev1_C"/>
</dbReference>
<evidence type="ECO:0000256" key="9">
    <source>
        <dbReference type="ARBA" id="ARBA00022763"/>
    </source>
</evidence>
<evidence type="ECO:0000256" key="11">
    <source>
        <dbReference type="ARBA" id="ARBA00023125"/>
    </source>
</evidence>
<feature type="region of interest" description="Disordered" evidence="16">
    <location>
        <begin position="953"/>
        <end position="979"/>
    </location>
</feature>
<keyword evidence="13" id="KW-0539">Nucleus</keyword>
<dbReference type="CDD" id="cd19318">
    <property type="entry name" value="Rev1_UBM2"/>
    <property type="match status" value="1"/>
</dbReference>
<feature type="domain" description="BRCT" evidence="17">
    <location>
        <begin position="135"/>
        <end position="223"/>
    </location>
</feature>
<dbReference type="SMART" id="SM00292">
    <property type="entry name" value="BRCT"/>
    <property type="match status" value="1"/>
</dbReference>
<feature type="compositionally biased region" description="Polar residues" evidence="16">
    <location>
        <begin position="1"/>
        <end position="13"/>
    </location>
</feature>
<dbReference type="CDD" id="cd17719">
    <property type="entry name" value="BRCT_Rev1"/>
    <property type="match status" value="1"/>
</dbReference>
<feature type="compositionally biased region" description="Pro residues" evidence="16">
    <location>
        <begin position="962"/>
        <end position="973"/>
    </location>
</feature>
<dbReference type="Gene3D" id="3.40.50.10190">
    <property type="entry name" value="BRCT domain"/>
    <property type="match status" value="1"/>
</dbReference>
<keyword evidence="7" id="KW-0548">Nucleotidyltransferase</keyword>
<evidence type="ECO:0000256" key="2">
    <source>
        <dbReference type="ARBA" id="ARBA00004123"/>
    </source>
</evidence>
<dbReference type="EMBL" id="MNAD01001337">
    <property type="protein sequence ID" value="OJT06249.1"/>
    <property type="molecule type" value="Genomic_DNA"/>
</dbReference>
<evidence type="ECO:0000256" key="12">
    <source>
        <dbReference type="ARBA" id="ARBA00023204"/>
    </source>
</evidence>
<dbReference type="InterPro" id="IPR036775">
    <property type="entry name" value="DNA_pol_Y-fam_lit_finger_sf"/>
</dbReference>
<dbReference type="Gene3D" id="3.30.1490.100">
    <property type="entry name" value="DNA polymerase, Y-family, little finger domain"/>
    <property type="match status" value="1"/>
</dbReference>
<dbReference type="AlphaFoldDB" id="A0A1M2VF67"/>
<dbReference type="GO" id="GO:0003887">
    <property type="term" value="F:DNA-directed DNA polymerase activity"/>
    <property type="evidence" value="ECO:0007669"/>
    <property type="project" value="InterPro"/>
</dbReference>
<dbReference type="InterPro" id="IPR047346">
    <property type="entry name" value="Rev1_UBM1/2"/>
</dbReference>
<dbReference type="SUPFAM" id="SSF100879">
    <property type="entry name" value="Lesion bypass DNA polymerase (Y-family), little finger domain"/>
    <property type="match status" value="1"/>
</dbReference>
<dbReference type="InterPro" id="IPR053848">
    <property type="entry name" value="IMS_HHH_1"/>
</dbReference>
<dbReference type="PANTHER" id="PTHR45990:SF1">
    <property type="entry name" value="DNA REPAIR PROTEIN REV1"/>
    <property type="match status" value="1"/>
</dbReference>
<dbReference type="InterPro" id="IPR043128">
    <property type="entry name" value="Rev_trsase/Diguanyl_cyclase"/>
</dbReference>
<comment type="function">
    <text evidence="14">Deoxycytidyl transferase involved in DNA repair. Transfers a dCMP residue from dCTP to the 3'-end of a DNA primer in a template-dependent reaction. May assist in the first step in the bypass of abasic lesions by the insertion of a nucleotide opposite the lesion. Required for normal induction of mutations by physical and chemical agents. Involved in mitochondrial DNA mutagenesis.</text>
</comment>
<dbReference type="InterPro" id="IPR036420">
    <property type="entry name" value="BRCT_dom_sf"/>
</dbReference>
<proteinExistence type="inferred from homology"/>
<dbReference type="OrthoDB" id="427711at2759"/>
<dbReference type="InterPro" id="IPR001126">
    <property type="entry name" value="UmuC"/>
</dbReference>
<evidence type="ECO:0000256" key="14">
    <source>
        <dbReference type="ARBA" id="ARBA00058985"/>
    </source>
</evidence>
<keyword evidence="5" id="KW-0237">DNA synthesis</keyword>
<evidence type="ECO:0000313" key="20">
    <source>
        <dbReference type="Proteomes" id="UP000184267"/>
    </source>
</evidence>
<evidence type="ECO:0000313" key="19">
    <source>
        <dbReference type="EMBL" id="OJT06249.1"/>
    </source>
</evidence>
<dbReference type="Pfam" id="PF00817">
    <property type="entry name" value="IMS"/>
    <property type="match status" value="1"/>
</dbReference>
<dbReference type="GO" id="GO:0042276">
    <property type="term" value="P:error-prone translesion synthesis"/>
    <property type="evidence" value="ECO:0007669"/>
    <property type="project" value="TreeGrafter"/>
</dbReference>
<keyword evidence="10" id="KW-0460">Magnesium</keyword>
<dbReference type="Gene3D" id="3.30.70.270">
    <property type="match status" value="1"/>
</dbReference>
<dbReference type="GO" id="GO:0005634">
    <property type="term" value="C:nucleus"/>
    <property type="evidence" value="ECO:0007669"/>
    <property type="project" value="UniProtKB-SubCell"/>
</dbReference>
<dbReference type="Gene3D" id="1.20.58.1280">
    <property type="entry name" value="DNA repair protein Rev1, C-terminal domain"/>
    <property type="match status" value="1"/>
</dbReference>
<dbReference type="Gene3D" id="3.40.1170.60">
    <property type="match status" value="1"/>
</dbReference>
<feature type="region of interest" description="Disordered" evidence="16">
    <location>
        <begin position="283"/>
        <end position="320"/>
    </location>
</feature>
<dbReference type="Pfam" id="PF21999">
    <property type="entry name" value="IMS_HHH_1"/>
    <property type="match status" value="1"/>
</dbReference>
<keyword evidence="11" id="KW-0238">DNA-binding</keyword>
<feature type="region of interest" description="Disordered" evidence="16">
    <location>
        <begin position="888"/>
        <end position="910"/>
    </location>
</feature>
<evidence type="ECO:0000256" key="8">
    <source>
        <dbReference type="ARBA" id="ARBA00022723"/>
    </source>
</evidence>
<keyword evidence="12" id="KW-0234">DNA repair</keyword>
<dbReference type="Pfam" id="PF11799">
    <property type="entry name" value="IMS_C"/>
    <property type="match status" value="1"/>
</dbReference>
<dbReference type="GO" id="GO:0006281">
    <property type="term" value="P:DNA repair"/>
    <property type="evidence" value="ECO:0007669"/>
    <property type="project" value="UniProtKB-KW"/>
</dbReference>
<evidence type="ECO:0000259" key="18">
    <source>
        <dbReference type="PROSITE" id="PS50173"/>
    </source>
</evidence>
<gene>
    <name evidence="19" type="ORF">TRAPUB_2930</name>
</gene>
<protein>
    <recommendedName>
        <fullName evidence="4">DNA repair protein REV1</fullName>
    </recommendedName>
    <alternativeName>
        <fullName evidence="15">Reversionless protein 1</fullName>
    </alternativeName>
</protein>
<comment type="similarity">
    <text evidence="3">Belongs to the DNA polymerase type-Y family.</text>
</comment>
<feature type="domain" description="UmuC" evidence="18">
    <location>
        <begin position="474"/>
        <end position="676"/>
    </location>
</feature>
<dbReference type="GO" id="GO:0003684">
    <property type="term" value="F:damaged DNA binding"/>
    <property type="evidence" value="ECO:0007669"/>
    <property type="project" value="InterPro"/>
</dbReference>
<dbReference type="SUPFAM" id="SSF56672">
    <property type="entry name" value="DNA/RNA polymerases"/>
    <property type="match status" value="1"/>
</dbReference>
<evidence type="ECO:0000259" key="17">
    <source>
        <dbReference type="PROSITE" id="PS50172"/>
    </source>
</evidence>
<comment type="caution">
    <text evidence="19">The sequence shown here is derived from an EMBL/GenBank/DDBJ whole genome shotgun (WGS) entry which is preliminary data.</text>
</comment>
<keyword evidence="9" id="KW-0227">DNA damage</keyword>
<keyword evidence="8" id="KW-0479">Metal-binding</keyword>
<dbReference type="Pfam" id="PF16589">
    <property type="entry name" value="BRCT_2"/>
    <property type="match status" value="1"/>
</dbReference>
<evidence type="ECO:0000256" key="16">
    <source>
        <dbReference type="SAM" id="MobiDB-lite"/>
    </source>
</evidence>
<dbReference type="Gene3D" id="6.10.250.1630">
    <property type="match status" value="2"/>
</dbReference>
<keyword evidence="20" id="KW-1185">Reference proteome</keyword>
<comment type="cofactor">
    <cofactor evidence="1">
        <name>Mg(2+)</name>
        <dbReference type="ChEBI" id="CHEBI:18420"/>
    </cofactor>
</comment>
<dbReference type="GO" id="GO:0070987">
    <property type="term" value="P:error-free translesion synthesis"/>
    <property type="evidence" value="ECO:0007669"/>
    <property type="project" value="UniProtKB-ARBA"/>
</dbReference>
<keyword evidence="6" id="KW-0808">Transferase</keyword>
<evidence type="ECO:0000256" key="10">
    <source>
        <dbReference type="ARBA" id="ARBA00022842"/>
    </source>
</evidence>
<evidence type="ECO:0000256" key="7">
    <source>
        <dbReference type="ARBA" id="ARBA00022695"/>
    </source>
</evidence>
<dbReference type="GO" id="GO:0046872">
    <property type="term" value="F:metal ion binding"/>
    <property type="evidence" value="ECO:0007669"/>
    <property type="project" value="UniProtKB-KW"/>
</dbReference>
<dbReference type="SUPFAM" id="SSF52113">
    <property type="entry name" value="BRCT domain"/>
    <property type="match status" value="1"/>
</dbReference>
<dbReference type="InterPro" id="IPR025527">
    <property type="entry name" value="HUWE1/Rev1_UBM"/>
</dbReference>
<name>A0A1M2VF67_TRAPU</name>
<evidence type="ECO:0000256" key="3">
    <source>
        <dbReference type="ARBA" id="ARBA00010945"/>
    </source>
</evidence>
<dbReference type="Gene3D" id="1.10.150.20">
    <property type="entry name" value="5' to 3' exonuclease, C-terminal subdomain"/>
    <property type="match status" value="1"/>
</dbReference>
<reference evidence="19 20" key="1">
    <citation type="submission" date="2016-10" db="EMBL/GenBank/DDBJ databases">
        <title>Genome sequence of the basidiomycete white-rot fungus Trametes pubescens.</title>
        <authorList>
            <person name="Makela M.R."/>
            <person name="Granchi Z."/>
            <person name="Peng M."/>
            <person name="De Vries R.P."/>
            <person name="Grigoriev I."/>
            <person name="Riley R."/>
            <person name="Hilden K."/>
        </authorList>
    </citation>
    <scope>NUCLEOTIDE SEQUENCE [LARGE SCALE GENOMIC DNA]</scope>
    <source>
        <strain evidence="19 20">FBCC735</strain>
    </source>
</reference>
<dbReference type="InterPro" id="IPR043502">
    <property type="entry name" value="DNA/RNA_pol_sf"/>
</dbReference>
<dbReference type="Pfam" id="PF16727">
    <property type="entry name" value="REV1_C"/>
    <property type="match status" value="1"/>
</dbReference>
<dbReference type="CDD" id="cd01701">
    <property type="entry name" value="PolY_Rev1"/>
    <property type="match status" value="1"/>
</dbReference>
<feature type="region of interest" description="Disordered" evidence="16">
    <location>
        <begin position="1"/>
        <end position="74"/>
    </location>
</feature>
<evidence type="ECO:0000256" key="15">
    <source>
        <dbReference type="ARBA" id="ARBA00081902"/>
    </source>
</evidence>
<accession>A0A1M2VF67</accession>
<dbReference type="InterPro" id="IPR017961">
    <property type="entry name" value="DNA_pol_Y-fam_little_finger"/>
</dbReference>
<dbReference type="Gene3D" id="6.10.250.1490">
    <property type="match status" value="1"/>
</dbReference>
<dbReference type="OMA" id="IKNGMWM"/>
<evidence type="ECO:0000256" key="1">
    <source>
        <dbReference type="ARBA" id="ARBA00001946"/>
    </source>
</evidence>
<dbReference type="Pfam" id="PF14377">
    <property type="entry name" value="UBM"/>
    <property type="match status" value="2"/>
</dbReference>
<dbReference type="PROSITE" id="PS50172">
    <property type="entry name" value="BRCT"/>
    <property type="match status" value="1"/>
</dbReference>
<dbReference type="InterPro" id="IPR001357">
    <property type="entry name" value="BRCT_dom"/>
</dbReference>
<organism evidence="19 20">
    <name type="scientific">Trametes pubescens</name>
    <name type="common">White-rot fungus</name>
    <dbReference type="NCBI Taxonomy" id="154538"/>
    <lineage>
        <taxon>Eukaryota</taxon>
        <taxon>Fungi</taxon>
        <taxon>Dikarya</taxon>
        <taxon>Basidiomycota</taxon>
        <taxon>Agaricomycotina</taxon>
        <taxon>Agaricomycetes</taxon>
        <taxon>Polyporales</taxon>
        <taxon>Polyporaceae</taxon>
        <taxon>Trametes</taxon>
    </lineage>
</organism>
<evidence type="ECO:0000256" key="4">
    <source>
        <dbReference type="ARBA" id="ARBA00020399"/>
    </source>
</evidence>
<sequence>MSQLTQNSTNSSDYFDDDPEFLKAITEVPLPQAATQDELEEPSLAQPRKIDDEPPPLNQRHLKRARSSEDLDFQDEGTNYHGVLTSVADGGADAYLESHTYGASRFGEFGEYMSRKRAKLQLQNAEMDVDEDDADRSKIFRGLQIYINGWTEPSVQDLRQMIVQHGGIFHAYLDKKSLVTHIITCSLTPAKVREFQHMKVARPEWLVDSIQAGTLLPWQDYIFRPGERVEGAQGRKVAQKSLFDGFVSQATGPPTHPKANSIRATTPERQLRSVAIDILAQPEASSSRVATRVATPPRTPKKQTLLSPRKPAPVTPSRALYVTDPASPEEASRVPSYAAHESNPHAARAMQDPAWRAAHTSVAPDFIEGYYKNSRLHHLSAWKAELKNLVAEAQDRAENNGPEAWAGLAPATETDAPSTSQAAVERIVQENIGGRGLGSAGLKGDVSMRGARLVKRAPGKGKGKEKAADEERVIMHCDFDSFFVSAGLIDRPHLRGKPVVVCHSQGNAGGASSTSEIASASYEARKFGIKGGMSLQQARKLCPAIITIPYEFELYKKFSLQFYTILMAHADDLQAVSVDEALIDVTSSVIRIRAELAEQPDGADESVDPAKDFAEAIRAQVKKITGCEVSIGIAPNIMLARLASRRAKPAGSFHLRPEDAPDFLAPLDIDDLHGFGHSARQKALEKLGATNLGELAKKSKAVLCDALGKGTGETLYKAIRGIDERHLESDKPRKSVSCDINYGIRFENNEQAEAFVYQMAEEVSRRLNSIEMRGRSLTLKILVRDPSAPVEAPKFLGHGICEGYNKQAPLIAPGGRATSNDKVIGEHAWRLLKSFNFDPRELRGIGIQIQKLEKASSAQDTELGQAVLPFKRTGASKLGISISTSKARNGVDARQPKIAIQPPSQDDDEVQIVEKPPEVGRAQPDIDLPSFSQVDMSVFEALPEDLRKELEAEYQRRSVTPGPAPKDPTPPPPEPEKKFGIVVRGPNLKRITRQLAPRNRPMLSPTNKLFAKRVYTSSVSVTKSELRKYGIDPDVFAALPLEMQREQLAAHRAPGVTVYASQRKVLKPSEYRGKRSSHSPSVVYRAPPAPKAVYLARPTLKQQGKAPGERLQFSETDDVQRVIEAWVDGFREHAPNQRDVDYFAKFLVRCVDGARSSDSGVERAVAVAKWWLVLLRRHFGAWENAPEPETPLVGTKRVTSEVVGRAWWGAFRTVKAMMDEAARKKFGGCLSLK</sequence>